<dbReference type="PANTHER" id="PTHR11092:SF0">
    <property type="entry name" value="EPIMERASE FAMILY PROTEIN SDR39U1"/>
    <property type="match status" value="1"/>
</dbReference>
<dbReference type="KEGG" id="pseg:D3H65_28590"/>
<dbReference type="Gene3D" id="3.40.50.720">
    <property type="entry name" value="NAD(P)-binding Rossmann-like Domain"/>
    <property type="match status" value="1"/>
</dbReference>
<protein>
    <submittedName>
        <fullName evidence="4">TIGR01777 family protein</fullName>
    </submittedName>
</protein>
<reference evidence="4 5" key="1">
    <citation type="submission" date="2018-09" db="EMBL/GenBank/DDBJ databases">
        <title>Genome sequencing of strain 6GH32-13.</title>
        <authorList>
            <person name="Weon H.-Y."/>
            <person name="Heo J."/>
            <person name="Kwon S.-W."/>
        </authorList>
    </citation>
    <scope>NUCLEOTIDE SEQUENCE [LARGE SCALE GENOMIC DNA]</scope>
    <source>
        <strain evidence="4 5">5GH32-13</strain>
    </source>
</reference>
<dbReference type="Proteomes" id="UP000263900">
    <property type="component" value="Chromosome"/>
</dbReference>
<dbReference type="InterPro" id="IPR013549">
    <property type="entry name" value="DUF1731"/>
</dbReference>
<dbReference type="InterPro" id="IPR001509">
    <property type="entry name" value="Epimerase_deHydtase"/>
</dbReference>
<dbReference type="InterPro" id="IPR036291">
    <property type="entry name" value="NAD(P)-bd_dom_sf"/>
</dbReference>
<sequence>MATILITGGTGLVGKALAPLVISKGHQVIILSRGQAAAGKEGVSVAHWNPEKQEIDIAAVQQADYIINLAGAGVADKRWTKKRKQVIIDSRVQSGQLLVKALKENSNQVKAVISASGIGWYGDDIKRARGKKAFTEDDPADNEFLGITCQQWESSVDGVQEALGKRLVKFRIGVALSKEGGAMKEFKKPVRFGVAAILGSGKQVLSWIHIDDLARLFLYAIENEQLQGVYNAVASQPVTNKNFTQMLAEKIKGRFYIPFYIPSFLLKIAVGGLSVEVLKSATVSNSKISNTGFQFLYPTIEAALNDLTKA</sequence>
<dbReference type="EMBL" id="CP032157">
    <property type="protein sequence ID" value="AXY77698.1"/>
    <property type="molecule type" value="Genomic_DNA"/>
</dbReference>
<evidence type="ECO:0000256" key="1">
    <source>
        <dbReference type="ARBA" id="ARBA00009353"/>
    </source>
</evidence>
<dbReference type="Pfam" id="PF08338">
    <property type="entry name" value="DUF1731"/>
    <property type="match status" value="1"/>
</dbReference>
<evidence type="ECO:0000259" key="2">
    <source>
        <dbReference type="Pfam" id="PF01370"/>
    </source>
</evidence>
<dbReference type="InterPro" id="IPR010099">
    <property type="entry name" value="SDR39U1"/>
</dbReference>
<dbReference type="OrthoDB" id="9801773at2"/>
<name>A0A3B7MUC2_9BACT</name>
<proteinExistence type="inferred from homology"/>
<dbReference type="NCBIfam" id="TIGR01777">
    <property type="entry name" value="yfcH"/>
    <property type="match status" value="1"/>
</dbReference>
<feature type="domain" description="DUF1731" evidence="3">
    <location>
        <begin position="261"/>
        <end position="307"/>
    </location>
</feature>
<accession>A0A3B7MUC2</accession>
<dbReference type="SUPFAM" id="SSF51735">
    <property type="entry name" value="NAD(P)-binding Rossmann-fold domains"/>
    <property type="match status" value="1"/>
</dbReference>
<dbReference type="PANTHER" id="PTHR11092">
    <property type="entry name" value="SUGAR NUCLEOTIDE EPIMERASE RELATED"/>
    <property type="match status" value="1"/>
</dbReference>
<keyword evidence="5" id="KW-1185">Reference proteome</keyword>
<comment type="similarity">
    <text evidence="1">Belongs to the NAD(P)-dependent epimerase/dehydratase family. SDR39U1 subfamily.</text>
</comment>
<dbReference type="Pfam" id="PF01370">
    <property type="entry name" value="Epimerase"/>
    <property type="match status" value="1"/>
</dbReference>
<gene>
    <name evidence="4" type="ORF">D3H65_28590</name>
</gene>
<evidence type="ECO:0000259" key="3">
    <source>
        <dbReference type="Pfam" id="PF08338"/>
    </source>
</evidence>
<evidence type="ECO:0000313" key="4">
    <source>
        <dbReference type="EMBL" id="AXY77698.1"/>
    </source>
</evidence>
<organism evidence="4 5">
    <name type="scientific">Paraflavitalea soli</name>
    <dbReference type="NCBI Taxonomy" id="2315862"/>
    <lineage>
        <taxon>Bacteria</taxon>
        <taxon>Pseudomonadati</taxon>
        <taxon>Bacteroidota</taxon>
        <taxon>Chitinophagia</taxon>
        <taxon>Chitinophagales</taxon>
        <taxon>Chitinophagaceae</taxon>
        <taxon>Paraflavitalea</taxon>
    </lineage>
</organism>
<dbReference type="AlphaFoldDB" id="A0A3B7MUC2"/>
<evidence type="ECO:0000313" key="5">
    <source>
        <dbReference type="Proteomes" id="UP000263900"/>
    </source>
</evidence>
<dbReference type="RefSeq" id="WP_119053571.1">
    <property type="nucleotide sequence ID" value="NZ_CP032157.1"/>
</dbReference>
<feature type="domain" description="NAD-dependent epimerase/dehydratase" evidence="2">
    <location>
        <begin position="4"/>
        <end position="231"/>
    </location>
</feature>